<gene>
    <name evidence="2" type="ORF">M8C21_005456</name>
</gene>
<dbReference type="Gene3D" id="6.10.140.1200">
    <property type="match status" value="1"/>
</dbReference>
<feature type="domain" description="BSD" evidence="1">
    <location>
        <begin position="194"/>
        <end position="246"/>
    </location>
</feature>
<dbReference type="GO" id="GO:0006289">
    <property type="term" value="P:nucleotide-excision repair"/>
    <property type="evidence" value="ECO:0007669"/>
    <property type="project" value="InterPro"/>
</dbReference>
<dbReference type="EMBL" id="JAMZMK010009642">
    <property type="protein sequence ID" value="KAI7734790.1"/>
    <property type="molecule type" value="Genomic_DNA"/>
</dbReference>
<dbReference type="InterPro" id="IPR035925">
    <property type="entry name" value="BSD_dom_sf"/>
</dbReference>
<dbReference type="PROSITE" id="PS50858">
    <property type="entry name" value="BSD"/>
    <property type="match status" value="2"/>
</dbReference>
<name>A0AAD5C490_AMBAR</name>
<dbReference type="GO" id="GO:0000439">
    <property type="term" value="C:transcription factor TFIIH core complex"/>
    <property type="evidence" value="ECO:0007669"/>
    <property type="project" value="InterPro"/>
</dbReference>
<accession>A0AAD5C490</accession>
<evidence type="ECO:0000313" key="2">
    <source>
        <dbReference type="EMBL" id="KAI7734790.1"/>
    </source>
</evidence>
<comment type="caution">
    <text evidence="2">The sequence shown here is derived from an EMBL/GenBank/DDBJ whole genome shotgun (WGS) entry which is preliminary data.</text>
</comment>
<evidence type="ECO:0000259" key="1">
    <source>
        <dbReference type="PROSITE" id="PS50858"/>
    </source>
</evidence>
<dbReference type="SUPFAM" id="SSF140383">
    <property type="entry name" value="BSD domain-like"/>
    <property type="match status" value="2"/>
</dbReference>
<proteinExistence type="predicted"/>
<dbReference type="PANTHER" id="PTHR12856">
    <property type="entry name" value="TRANSCRIPTION INITIATION FACTOR IIH-RELATED"/>
    <property type="match status" value="1"/>
</dbReference>
<organism evidence="2 3">
    <name type="scientific">Ambrosia artemisiifolia</name>
    <name type="common">Common ragweed</name>
    <dbReference type="NCBI Taxonomy" id="4212"/>
    <lineage>
        <taxon>Eukaryota</taxon>
        <taxon>Viridiplantae</taxon>
        <taxon>Streptophyta</taxon>
        <taxon>Embryophyta</taxon>
        <taxon>Tracheophyta</taxon>
        <taxon>Spermatophyta</taxon>
        <taxon>Magnoliopsida</taxon>
        <taxon>eudicotyledons</taxon>
        <taxon>Gunneridae</taxon>
        <taxon>Pentapetalae</taxon>
        <taxon>asterids</taxon>
        <taxon>campanulids</taxon>
        <taxon>Asterales</taxon>
        <taxon>Asteraceae</taxon>
        <taxon>Asteroideae</taxon>
        <taxon>Heliantheae alliance</taxon>
        <taxon>Heliantheae</taxon>
        <taxon>Ambrosia</taxon>
    </lineage>
</organism>
<protein>
    <recommendedName>
        <fullName evidence="1">BSD domain-containing protein</fullName>
    </recommendedName>
</protein>
<reference evidence="2" key="1">
    <citation type="submission" date="2022-06" db="EMBL/GenBank/DDBJ databases">
        <title>Uncovering the hologenomic basis of an extraordinary plant invasion.</title>
        <authorList>
            <person name="Bieker V.C."/>
            <person name="Martin M.D."/>
            <person name="Gilbert T."/>
            <person name="Hodgins K."/>
            <person name="Battlay P."/>
            <person name="Petersen B."/>
            <person name="Wilson J."/>
        </authorList>
    </citation>
    <scope>NUCLEOTIDE SEQUENCE</scope>
    <source>
        <strain evidence="2">AA19_3_7</strain>
        <tissue evidence="2">Leaf</tissue>
    </source>
</reference>
<feature type="domain" description="BSD" evidence="1">
    <location>
        <begin position="125"/>
        <end position="169"/>
    </location>
</feature>
<dbReference type="AlphaFoldDB" id="A0AAD5C490"/>
<dbReference type="Pfam" id="PF03909">
    <property type="entry name" value="BSD"/>
    <property type="match status" value="1"/>
</dbReference>
<dbReference type="InterPro" id="IPR005607">
    <property type="entry name" value="BSD_dom"/>
</dbReference>
<dbReference type="InterPro" id="IPR027079">
    <property type="entry name" value="Tfb1/GTF2H1"/>
</dbReference>
<keyword evidence="3" id="KW-1185">Reference proteome</keyword>
<dbReference type="SMART" id="SM00751">
    <property type="entry name" value="BSD"/>
    <property type="match status" value="2"/>
</dbReference>
<sequence length="517" mass="58607">MRDVQVVVNRVKYKSSVKDGGVHGILKLTRERFVFKPNDPSLSSSKALNLEFRLIKGHKSSKDLVPPLLHLTHHQGNYFFEFKNIEDRNLCRDFVAKAIPKSGEAGGPTSEKVAPPNDEQLSSAEMMRRMKLLQEDSVLQKFHKQFVSGDVLSETEFWATRKKLLDANASITSKQKVGLKGEMIYNVKPSSDGQSNRVTFNLTPEMIYQIFAEKPAVRQAYLDSVPNKMTEKDFWTKYWRAQYLHSTKNIVAAAAEAAEDEELAVFLKQDDILASETRHKGHGLANENSKDELEAQYEPFKRSFLQDVNRHAAVVLEGRTIDVEAGDTRSVAEALARSKRFKLAKEASDGNVHPERLEWITRMAEIEDLQAPRDPPVAPLCIKDLQDYFNSQQVNALSQLFGTRHMKSRLTTSEAYGSIRNYISESRTVGLRPELAFEVFNSLTQNISISKYQLGKNPNESVLDTLPSVAKEELWLVRDALSKIYPKLQALDAAFAHYDLDKRKRPAKSDERSNGYV</sequence>
<evidence type="ECO:0000313" key="3">
    <source>
        <dbReference type="Proteomes" id="UP001206925"/>
    </source>
</evidence>
<dbReference type="GO" id="GO:0006351">
    <property type="term" value="P:DNA-templated transcription"/>
    <property type="evidence" value="ECO:0007669"/>
    <property type="project" value="InterPro"/>
</dbReference>
<dbReference type="Gene3D" id="1.10.3970.10">
    <property type="entry name" value="BSD domain"/>
    <property type="match status" value="1"/>
</dbReference>
<dbReference type="Proteomes" id="UP001206925">
    <property type="component" value="Unassembled WGS sequence"/>
</dbReference>